<name>A0A7U4QMC4_DESA2</name>
<evidence type="ECO:0000256" key="1">
    <source>
        <dbReference type="ARBA" id="ARBA00004370"/>
    </source>
</evidence>
<protein>
    <submittedName>
        <fullName evidence="11">Cell division protein FtsQ</fullName>
    </submittedName>
</protein>
<sequence>MRKNRYKREKTGYKAYSIILGIMGILCLLSIIFTMGYIYLCHLPFFKIKTVQVIGNKLIPTEKILSLANCQGKSLLSIHTAKITHHLLQLPLVKTASVKRRWKDTVKIIITERQPIAWAYIREHWWIVEKNGECTPSLIFESLDLPIITGLSSPNDVAVKTAISLLNLWKQKNLSGQKLSEIHVDENLGLSIFTLEGHQFLLGNTNFAEKLRNLQKVLAYFQRTKNRIKLIDLTNIHRIYAKTE</sequence>
<evidence type="ECO:0000256" key="4">
    <source>
        <dbReference type="ARBA" id="ARBA00022618"/>
    </source>
</evidence>
<evidence type="ECO:0000256" key="7">
    <source>
        <dbReference type="ARBA" id="ARBA00023136"/>
    </source>
</evidence>
<keyword evidence="7 9" id="KW-0472">Membrane</keyword>
<comment type="subcellular location">
    <subcellularLocation>
        <location evidence="1">Membrane</location>
    </subcellularLocation>
</comment>
<dbReference type="RefSeq" id="WP_066065348.1">
    <property type="nucleotide sequence ID" value="NZ_CP013015.1"/>
</dbReference>
<evidence type="ECO:0000256" key="6">
    <source>
        <dbReference type="ARBA" id="ARBA00022989"/>
    </source>
</evidence>
<dbReference type="OrthoDB" id="5413835at2"/>
<dbReference type="PANTHER" id="PTHR35851:SF1">
    <property type="entry name" value="CELL DIVISION PROTEIN FTSQ"/>
    <property type="match status" value="1"/>
</dbReference>
<dbReference type="GO" id="GO:0016020">
    <property type="term" value="C:membrane"/>
    <property type="evidence" value="ECO:0007669"/>
    <property type="project" value="UniProtKB-SubCell"/>
</dbReference>
<evidence type="ECO:0000256" key="3">
    <source>
        <dbReference type="ARBA" id="ARBA00022519"/>
    </source>
</evidence>
<evidence type="ECO:0000313" key="12">
    <source>
        <dbReference type="Proteomes" id="UP000070560"/>
    </source>
</evidence>
<feature type="domain" description="POTRA" evidence="10">
    <location>
        <begin position="46"/>
        <end position="113"/>
    </location>
</feature>
<gene>
    <name evidence="11" type="ORF">HS1_002191</name>
</gene>
<dbReference type="InterPro" id="IPR034746">
    <property type="entry name" value="POTRA"/>
</dbReference>
<evidence type="ECO:0000256" key="2">
    <source>
        <dbReference type="ARBA" id="ARBA00022475"/>
    </source>
</evidence>
<keyword evidence="12" id="KW-1185">Reference proteome</keyword>
<dbReference type="KEGG" id="daw:HS1_002191"/>
<keyword evidence="3" id="KW-0997">Cell inner membrane</keyword>
<dbReference type="PANTHER" id="PTHR35851">
    <property type="entry name" value="CELL DIVISION PROTEIN FTSQ"/>
    <property type="match status" value="1"/>
</dbReference>
<accession>A0A7U4QMC4</accession>
<proteinExistence type="predicted"/>
<evidence type="ECO:0000256" key="9">
    <source>
        <dbReference type="SAM" id="Phobius"/>
    </source>
</evidence>
<dbReference type="InterPro" id="IPR013685">
    <property type="entry name" value="POTRA_FtsQ_type"/>
</dbReference>
<keyword evidence="4 11" id="KW-0132">Cell division</keyword>
<dbReference type="Pfam" id="PF08478">
    <property type="entry name" value="POTRA_1"/>
    <property type="match status" value="1"/>
</dbReference>
<evidence type="ECO:0000313" key="11">
    <source>
        <dbReference type="EMBL" id="AMM41977.1"/>
    </source>
</evidence>
<dbReference type="GO" id="GO:0090529">
    <property type="term" value="P:cell septum assembly"/>
    <property type="evidence" value="ECO:0007669"/>
    <property type="project" value="InterPro"/>
</dbReference>
<evidence type="ECO:0000256" key="8">
    <source>
        <dbReference type="ARBA" id="ARBA00023306"/>
    </source>
</evidence>
<evidence type="ECO:0000259" key="10">
    <source>
        <dbReference type="PROSITE" id="PS51779"/>
    </source>
</evidence>
<dbReference type="PROSITE" id="PS51779">
    <property type="entry name" value="POTRA"/>
    <property type="match status" value="1"/>
</dbReference>
<organism evidence="11 12">
    <name type="scientific">Desulfofervidus auxilii</name>
    <dbReference type="NCBI Taxonomy" id="1621989"/>
    <lineage>
        <taxon>Bacteria</taxon>
        <taxon>Pseudomonadati</taxon>
        <taxon>Thermodesulfobacteriota</taxon>
        <taxon>Candidatus Desulfofervidia</taxon>
        <taxon>Candidatus Desulfofervidales</taxon>
        <taxon>Candidatus Desulfofervidaceae</taxon>
        <taxon>Candidatus Desulfofervidus</taxon>
    </lineage>
</organism>
<dbReference type="Gene3D" id="3.10.20.310">
    <property type="entry name" value="membrane protein fhac"/>
    <property type="match status" value="1"/>
</dbReference>
<evidence type="ECO:0000256" key="5">
    <source>
        <dbReference type="ARBA" id="ARBA00022692"/>
    </source>
</evidence>
<keyword evidence="5 9" id="KW-0812">Transmembrane</keyword>
<reference evidence="11 12" key="1">
    <citation type="submission" date="2015-10" db="EMBL/GenBank/DDBJ databases">
        <title>Candidatus Desulfofervidus auxilii, a hydrogenotrophic sulfate-reducing bacterium involved in the thermophilic anaerobic oxidation of methane.</title>
        <authorList>
            <person name="Krukenberg V."/>
            <person name="Richter M."/>
            <person name="Wegener G."/>
        </authorList>
    </citation>
    <scope>NUCLEOTIDE SEQUENCE [LARGE SCALE GENOMIC DNA]</scope>
    <source>
        <strain evidence="11 12">HS1</strain>
    </source>
</reference>
<dbReference type="InterPro" id="IPR026579">
    <property type="entry name" value="FtsQ"/>
</dbReference>
<dbReference type="InterPro" id="IPR005548">
    <property type="entry name" value="Cell_div_FtsQ/DivIB_C"/>
</dbReference>
<dbReference type="Pfam" id="PF03799">
    <property type="entry name" value="FtsQ_DivIB_C"/>
    <property type="match status" value="1"/>
</dbReference>
<dbReference type="AlphaFoldDB" id="A0A7U4QMC4"/>
<dbReference type="EMBL" id="CP013015">
    <property type="protein sequence ID" value="AMM41977.1"/>
    <property type="molecule type" value="Genomic_DNA"/>
</dbReference>
<keyword evidence="2" id="KW-1003">Cell membrane</keyword>
<feature type="transmembrane region" description="Helical" evidence="9">
    <location>
        <begin position="12"/>
        <end position="40"/>
    </location>
</feature>
<dbReference type="Proteomes" id="UP000070560">
    <property type="component" value="Chromosome"/>
</dbReference>
<keyword evidence="8" id="KW-0131">Cell cycle</keyword>
<keyword evidence="6 9" id="KW-1133">Transmembrane helix</keyword>